<dbReference type="InterPro" id="IPR050131">
    <property type="entry name" value="Peptidase_S8_subtilisin-like"/>
</dbReference>
<dbReference type="PANTHER" id="PTHR43806:SF67">
    <property type="entry name" value="EGF-LIKE DOMAIN-CONTAINING PROTEIN"/>
    <property type="match status" value="1"/>
</dbReference>
<evidence type="ECO:0000256" key="2">
    <source>
        <dbReference type="ARBA" id="ARBA00022670"/>
    </source>
</evidence>
<dbReference type="PROSITE" id="PS51892">
    <property type="entry name" value="SUBTILASE"/>
    <property type="match status" value="1"/>
</dbReference>
<organism evidence="7 8">
    <name type="scientific">Candidatus Avibacteroides avistercoris</name>
    <dbReference type="NCBI Taxonomy" id="2840690"/>
    <lineage>
        <taxon>Bacteria</taxon>
        <taxon>Pseudomonadati</taxon>
        <taxon>Bacteroidota</taxon>
        <taxon>Bacteroidia</taxon>
        <taxon>Bacteroidales</taxon>
        <taxon>Bacteroidaceae</taxon>
        <taxon>Bacteroidaceae incertae sedis</taxon>
        <taxon>Candidatus Avibacteroides</taxon>
    </lineage>
</organism>
<dbReference type="SUPFAM" id="SSF52743">
    <property type="entry name" value="Subtilisin-like"/>
    <property type="match status" value="1"/>
</dbReference>
<evidence type="ECO:0000313" key="7">
    <source>
        <dbReference type="EMBL" id="HJD52800.1"/>
    </source>
</evidence>
<proteinExistence type="inferred from homology"/>
<keyword evidence="3 5" id="KW-0378">Hydrolase</keyword>
<evidence type="ECO:0000256" key="5">
    <source>
        <dbReference type="PROSITE-ProRule" id="PRU01240"/>
    </source>
</evidence>
<dbReference type="GO" id="GO:0006508">
    <property type="term" value="P:proteolysis"/>
    <property type="evidence" value="ECO:0007669"/>
    <property type="project" value="UniProtKB-KW"/>
</dbReference>
<sequence length="537" mass="57291">MNVTNIYIIEALLLSFICTDAVGQSDDRYMVFLRDKGGVSADDVSPASYLSPRALQRRAAQGIDIDSLDVPVYAEYVEEISAYARIIGKTKWMNAVMVATGQGDDAIESIERLPFVTGIQLVGHYTPETPADVKADMPITYPDVDDYHGVMRQPLECNAIDRLHDDGFTGEGMLIAMTDDGYCNVDSMLGGWADNIVCVRDFVNAADSLLYDIGSHGVRTFSCIAADMPHKMVGSAPGASYALLRTEYLGGEQPAEEYYWAFAAEFADSIGADIINVSLGYNHFDEEFPSITTDDLDGRCVISRCADVAAGRGMVVVVSAGNTGNSTWRKVTIPADAFDVLAVGGLAAGSVVVKATFSSVGPSADGRVKPDVMAAGSFSAVTRSGTISPASGTSFSAPVIAGGVACLWEALPGKTASEIVDIVRRSSTQYSEPDSLLGYGVPDLYKAYIDNRESGIVSSPQADLVRAEGQYLIIPSQFLSDDSARVMLYDLGGRLILSSQVGESCAVPLYAVPVGLYVVGIVSRNFSCRNILFYDGC</sequence>
<feature type="active site" description="Charge relay system" evidence="5">
    <location>
        <position position="394"/>
    </location>
</feature>
<dbReference type="Proteomes" id="UP000787625">
    <property type="component" value="Unassembled WGS sequence"/>
</dbReference>
<reference evidence="7" key="2">
    <citation type="submission" date="2021-04" db="EMBL/GenBank/DDBJ databases">
        <authorList>
            <person name="Gilroy R."/>
        </authorList>
    </citation>
    <scope>NUCLEOTIDE SEQUENCE</scope>
    <source>
        <strain evidence="7">MalCec1-1739</strain>
    </source>
</reference>
<dbReference type="Pfam" id="PF00082">
    <property type="entry name" value="Peptidase_S8"/>
    <property type="match status" value="1"/>
</dbReference>
<dbReference type="PANTHER" id="PTHR43806">
    <property type="entry name" value="PEPTIDASE S8"/>
    <property type="match status" value="1"/>
</dbReference>
<name>A0A9D2UI24_9BACT</name>
<dbReference type="InterPro" id="IPR036852">
    <property type="entry name" value="Peptidase_S8/S53_dom_sf"/>
</dbReference>
<keyword evidence="4 5" id="KW-0720">Serine protease</keyword>
<dbReference type="InterPro" id="IPR023828">
    <property type="entry name" value="Peptidase_S8_Ser-AS"/>
</dbReference>
<protein>
    <submittedName>
        <fullName evidence="7">S8 family serine peptidase</fullName>
    </submittedName>
</protein>
<feature type="active site" description="Charge relay system" evidence="5">
    <location>
        <position position="179"/>
    </location>
</feature>
<evidence type="ECO:0000313" key="8">
    <source>
        <dbReference type="Proteomes" id="UP000787625"/>
    </source>
</evidence>
<evidence type="ECO:0000256" key="1">
    <source>
        <dbReference type="ARBA" id="ARBA00011073"/>
    </source>
</evidence>
<reference evidence="7" key="1">
    <citation type="journal article" date="2021" name="PeerJ">
        <title>Extensive microbial diversity within the chicken gut microbiome revealed by metagenomics and culture.</title>
        <authorList>
            <person name="Gilroy R."/>
            <person name="Ravi A."/>
            <person name="Getino M."/>
            <person name="Pursley I."/>
            <person name="Horton D.L."/>
            <person name="Alikhan N.F."/>
            <person name="Baker D."/>
            <person name="Gharbi K."/>
            <person name="Hall N."/>
            <person name="Watson M."/>
            <person name="Adriaenssens E.M."/>
            <person name="Foster-Nyarko E."/>
            <person name="Jarju S."/>
            <person name="Secka A."/>
            <person name="Antonio M."/>
            <person name="Oren A."/>
            <person name="Chaudhuri R.R."/>
            <person name="La Ragione R."/>
            <person name="Hildebrand F."/>
            <person name="Pallen M.J."/>
        </authorList>
    </citation>
    <scope>NUCLEOTIDE SEQUENCE</scope>
    <source>
        <strain evidence="7">MalCec1-1739</strain>
    </source>
</reference>
<evidence type="ECO:0000256" key="3">
    <source>
        <dbReference type="ARBA" id="ARBA00022801"/>
    </source>
</evidence>
<dbReference type="GO" id="GO:0004252">
    <property type="term" value="F:serine-type endopeptidase activity"/>
    <property type="evidence" value="ECO:0007669"/>
    <property type="project" value="UniProtKB-UniRule"/>
</dbReference>
<comment type="similarity">
    <text evidence="1 5">Belongs to the peptidase S8 family.</text>
</comment>
<dbReference type="InterPro" id="IPR015500">
    <property type="entry name" value="Peptidase_S8_subtilisin-rel"/>
</dbReference>
<dbReference type="PIRSF" id="PIRSF037903">
    <property type="entry name" value="Subtilisin_rel_GFO_2223"/>
    <property type="match status" value="1"/>
</dbReference>
<dbReference type="Gene3D" id="3.40.50.200">
    <property type="entry name" value="Peptidase S8/S53 domain"/>
    <property type="match status" value="1"/>
</dbReference>
<dbReference type="AlphaFoldDB" id="A0A9D2UI24"/>
<accession>A0A9D2UI24</accession>
<dbReference type="InterPro" id="IPR000209">
    <property type="entry name" value="Peptidase_S8/S53_dom"/>
</dbReference>
<comment type="caution">
    <text evidence="7">The sequence shown here is derived from an EMBL/GenBank/DDBJ whole genome shotgun (WGS) entry which is preliminary data.</text>
</comment>
<dbReference type="PRINTS" id="PR00723">
    <property type="entry name" value="SUBTILISIN"/>
</dbReference>
<keyword evidence="2 5" id="KW-0645">Protease</keyword>
<gene>
    <name evidence="7" type="ORF">IAA93_03610</name>
</gene>
<dbReference type="InterPro" id="IPR017317">
    <property type="entry name" value="Pept_S8_subtilisin_bacteroid-2"/>
</dbReference>
<dbReference type="EMBL" id="DWUP01000073">
    <property type="protein sequence ID" value="HJD52800.1"/>
    <property type="molecule type" value="Genomic_DNA"/>
</dbReference>
<feature type="active site" description="Charge relay system" evidence="5">
    <location>
        <position position="216"/>
    </location>
</feature>
<evidence type="ECO:0000256" key="4">
    <source>
        <dbReference type="ARBA" id="ARBA00022825"/>
    </source>
</evidence>
<evidence type="ECO:0000259" key="6">
    <source>
        <dbReference type="Pfam" id="PF00082"/>
    </source>
</evidence>
<feature type="domain" description="Peptidase S8/S53" evidence="6">
    <location>
        <begin position="208"/>
        <end position="440"/>
    </location>
</feature>
<dbReference type="PROSITE" id="PS00138">
    <property type="entry name" value="SUBTILASE_SER"/>
    <property type="match status" value="1"/>
</dbReference>